<keyword evidence="9" id="KW-1185">Reference proteome</keyword>
<feature type="transmembrane region" description="Helical" evidence="5">
    <location>
        <begin position="243"/>
        <end position="263"/>
    </location>
</feature>
<dbReference type="Proteomes" id="UP000663852">
    <property type="component" value="Unassembled WGS sequence"/>
</dbReference>
<feature type="transmembrane region" description="Helical" evidence="5">
    <location>
        <begin position="108"/>
        <end position="129"/>
    </location>
</feature>
<evidence type="ECO:0000256" key="3">
    <source>
        <dbReference type="ARBA" id="ARBA00022989"/>
    </source>
</evidence>
<evidence type="ECO:0000256" key="2">
    <source>
        <dbReference type="ARBA" id="ARBA00022692"/>
    </source>
</evidence>
<feature type="transmembrane region" description="Helical" evidence="5">
    <location>
        <begin position="149"/>
        <end position="171"/>
    </location>
</feature>
<keyword evidence="4 5" id="KW-0472">Membrane</keyword>
<feature type="domain" description="G-protein coupled receptors family 1 profile" evidence="6">
    <location>
        <begin position="48"/>
        <end position="295"/>
    </location>
</feature>
<protein>
    <recommendedName>
        <fullName evidence="6">G-protein coupled receptors family 1 profile domain-containing protein</fullName>
    </recommendedName>
</protein>
<proteinExistence type="predicted"/>
<keyword evidence="3 5" id="KW-1133">Transmembrane helix</keyword>
<comment type="subcellular location">
    <subcellularLocation>
        <location evidence="1">Membrane</location>
    </subcellularLocation>
</comment>
<dbReference type="GO" id="GO:0016020">
    <property type="term" value="C:membrane"/>
    <property type="evidence" value="ECO:0007669"/>
    <property type="project" value="UniProtKB-SubCell"/>
</dbReference>
<reference evidence="7" key="1">
    <citation type="submission" date="2021-02" db="EMBL/GenBank/DDBJ databases">
        <authorList>
            <person name="Nowell W R."/>
        </authorList>
    </citation>
    <scope>NUCLEOTIDE SEQUENCE</scope>
</reference>
<dbReference type="InterPro" id="IPR017452">
    <property type="entry name" value="GPCR_Rhodpsn_7TM"/>
</dbReference>
<feature type="transmembrane region" description="Helical" evidence="5">
    <location>
        <begin position="283"/>
        <end position="302"/>
    </location>
</feature>
<feature type="transmembrane region" description="Helical" evidence="5">
    <location>
        <begin position="203"/>
        <end position="222"/>
    </location>
</feature>
<dbReference type="Gene3D" id="1.20.1070.10">
    <property type="entry name" value="Rhodopsin 7-helix transmembrane proteins"/>
    <property type="match status" value="1"/>
</dbReference>
<organism evidence="7 10">
    <name type="scientific">Adineta ricciae</name>
    <name type="common">Rotifer</name>
    <dbReference type="NCBI Taxonomy" id="249248"/>
    <lineage>
        <taxon>Eukaryota</taxon>
        <taxon>Metazoa</taxon>
        <taxon>Spiralia</taxon>
        <taxon>Gnathifera</taxon>
        <taxon>Rotifera</taxon>
        <taxon>Eurotatoria</taxon>
        <taxon>Bdelloidea</taxon>
        <taxon>Adinetida</taxon>
        <taxon>Adinetidae</taxon>
        <taxon>Adineta</taxon>
    </lineage>
</organism>
<feature type="transmembrane region" description="Helical" evidence="5">
    <location>
        <begin position="36"/>
        <end position="57"/>
    </location>
</feature>
<evidence type="ECO:0000313" key="10">
    <source>
        <dbReference type="Proteomes" id="UP000663852"/>
    </source>
</evidence>
<dbReference type="PROSITE" id="PS50262">
    <property type="entry name" value="G_PROTEIN_RECEP_F1_2"/>
    <property type="match status" value="1"/>
</dbReference>
<feature type="transmembrane region" description="Helical" evidence="5">
    <location>
        <begin position="69"/>
        <end position="93"/>
    </location>
</feature>
<evidence type="ECO:0000256" key="4">
    <source>
        <dbReference type="ARBA" id="ARBA00023136"/>
    </source>
</evidence>
<evidence type="ECO:0000259" key="6">
    <source>
        <dbReference type="PROSITE" id="PS50262"/>
    </source>
</evidence>
<evidence type="ECO:0000313" key="8">
    <source>
        <dbReference type="EMBL" id="CAF1486979.1"/>
    </source>
</evidence>
<accession>A0A815JKP8</accession>
<sequence>MNLSYEKNTTGAPTLTDESDVDSITNILVANNIQYVILQSCQLLAIPCYLFLFYHFWKTPTIRKGIDMHVFILIVILNFITLIGDLSVFLNYIRTNSVWLHTHSFCLYWMWIDNICYTLGMWLTTWASIERHILIFHRNLLNTLKQRLIVHYIPLTFCIAYCCVYSSYLVFGYPCENVFDYTSVLCGSTCAYGDFYLAQYDTIANSIVTTILIVLCSISLLFRVLWKRRHYRRGLQWTKIRKMTIQLLSISSLYMITTIPVNTEYLTGFVSEDSIAYSYLSNMMYLLYCVLPFVCLTTLPELRKKLRICRIHRRNRAVAPTFLFHRGSNTIRTAPSLNKQ</sequence>
<evidence type="ECO:0000256" key="5">
    <source>
        <dbReference type="SAM" id="Phobius"/>
    </source>
</evidence>
<dbReference type="Proteomes" id="UP000663828">
    <property type="component" value="Unassembled WGS sequence"/>
</dbReference>
<evidence type="ECO:0000313" key="7">
    <source>
        <dbReference type="EMBL" id="CAF1383679.1"/>
    </source>
</evidence>
<dbReference type="SUPFAM" id="SSF81321">
    <property type="entry name" value="Family A G protein-coupled receptor-like"/>
    <property type="match status" value="1"/>
</dbReference>
<comment type="caution">
    <text evidence="7">The sequence shown here is derived from an EMBL/GenBank/DDBJ whole genome shotgun (WGS) entry which is preliminary data.</text>
</comment>
<keyword evidence="2 5" id="KW-0812">Transmembrane</keyword>
<dbReference type="AlphaFoldDB" id="A0A815JKP8"/>
<dbReference type="EMBL" id="CAJNOJ010000303">
    <property type="protein sequence ID" value="CAF1383679.1"/>
    <property type="molecule type" value="Genomic_DNA"/>
</dbReference>
<name>A0A815JKP8_ADIRI</name>
<evidence type="ECO:0000256" key="1">
    <source>
        <dbReference type="ARBA" id="ARBA00004370"/>
    </source>
</evidence>
<evidence type="ECO:0000313" key="9">
    <source>
        <dbReference type="Proteomes" id="UP000663828"/>
    </source>
</evidence>
<dbReference type="EMBL" id="CAJNOR010004245">
    <property type="protein sequence ID" value="CAF1486979.1"/>
    <property type="molecule type" value="Genomic_DNA"/>
</dbReference>
<gene>
    <name evidence="7" type="ORF">EDS130_LOCUS35075</name>
    <name evidence="8" type="ORF">XAT740_LOCUS38864</name>
</gene>